<feature type="transmembrane region" description="Helical" evidence="1">
    <location>
        <begin position="157"/>
        <end position="182"/>
    </location>
</feature>
<dbReference type="EMBL" id="FOVI01000006">
    <property type="protein sequence ID" value="SFN48395.1"/>
    <property type="molecule type" value="Genomic_DNA"/>
</dbReference>
<name>A0A1I4ZDP3_9FLAO</name>
<keyword evidence="1" id="KW-1133">Transmembrane helix</keyword>
<feature type="transmembrane region" description="Helical" evidence="1">
    <location>
        <begin position="119"/>
        <end position="137"/>
    </location>
</feature>
<accession>A0A1I4ZDP3</accession>
<proteinExistence type="predicted"/>
<dbReference type="Proteomes" id="UP000199036">
    <property type="component" value="Unassembled WGS sequence"/>
</dbReference>
<keyword evidence="3" id="KW-1185">Reference proteome</keyword>
<dbReference type="STRING" id="913024.SAMN05421741_10638"/>
<reference evidence="3" key="1">
    <citation type="submission" date="2016-10" db="EMBL/GenBank/DDBJ databases">
        <authorList>
            <person name="Varghese N."/>
            <person name="Submissions S."/>
        </authorList>
    </citation>
    <scope>NUCLEOTIDE SEQUENCE [LARGE SCALE GENOMIC DNA]</scope>
    <source>
        <strain evidence="3">DS-12</strain>
    </source>
</reference>
<evidence type="ECO:0000313" key="3">
    <source>
        <dbReference type="Proteomes" id="UP000199036"/>
    </source>
</evidence>
<organism evidence="2 3">
    <name type="scientific">Paenimyroides ummariense</name>
    <dbReference type="NCBI Taxonomy" id="913024"/>
    <lineage>
        <taxon>Bacteria</taxon>
        <taxon>Pseudomonadati</taxon>
        <taxon>Bacteroidota</taxon>
        <taxon>Flavobacteriia</taxon>
        <taxon>Flavobacteriales</taxon>
        <taxon>Flavobacteriaceae</taxon>
        <taxon>Paenimyroides</taxon>
    </lineage>
</organism>
<feature type="transmembrane region" description="Helical" evidence="1">
    <location>
        <begin position="194"/>
        <end position="220"/>
    </location>
</feature>
<dbReference type="RefSeq" id="WP_091520695.1">
    <property type="nucleotide sequence ID" value="NZ_FOVI01000006.1"/>
</dbReference>
<dbReference type="AlphaFoldDB" id="A0A1I4ZDP3"/>
<keyword evidence="1" id="KW-0812">Transmembrane</keyword>
<sequence>MEKRLTNQQIDQLFTFTKKHYVEHYDVQVELVDHLANAIENQLKENPNVLFEEALQTEFKKFGIFGFTGLVEQKQVELHKHYNKMIVNELLKFISIPKVVVTIILYLALFFLLKRTGKLGEIISLAILLLSFIYFMVDGFRFVSKIKKQQKIQGRSWLIQSVAQSVFSLPFIYLTGFGFSLISNFFREDRTSELSVLGLNVFIVFILIHVLTLYIFSAIIKPRFLQSIKETEKRFQFA</sequence>
<evidence type="ECO:0000256" key="1">
    <source>
        <dbReference type="SAM" id="Phobius"/>
    </source>
</evidence>
<protein>
    <submittedName>
        <fullName evidence="2">Uncharacterized protein</fullName>
    </submittedName>
</protein>
<keyword evidence="1" id="KW-0472">Membrane</keyword>
<dbReference type="OrthoDB" id="662673at2"/>
<gene>
    <name evidence="2" type="ORF">SAMN05421741_10638</name>
</gene>
<feature type="transmembrane region" description="Helical" evidence="1">
    <location>
        <begin position="90"/>
        <end position="113"/>
    </location>
</feature>
<evidence type="ECO:0000313" key="2">
    <source>
        <dbReference type="EMBL" id="SFN48395.1"/>
    </source>
</evidence>